<dbReference type="Gene3D" id="3.30.40.10">
    <property type="entry name" value="Zinc/RING finger domain, C3HC4 (zinc finger)"/>
    <property type="match status" value="1"/>
</dbReference>
<dbReference type="InterPro" id="IPR043136">
    <property type="entry name" value="B30.2/SPRY_sf"/>
</dbReference>
<dbReference type="Pfam" id="PF07177">
    <property type="entry name" value="Neuralized"/>
    <property type="match status" value="1"/>
</dbReference>
<evidence type="ECO:0000259" key="7">
    <source>
        <dbReference type="PROSITE" id="PS50089"/>
    </source>
</evidence>
<dbReference type="GO" id="GO:0061630">
    <property type="term" value="F:ubiquitin protein ligase activity"/>
    <property type="evidence" value="ECO:0007669"/>
    <property type="project" value="TreeGrafter"/>
</dbReference>
<dbReference type="Proteomes" id="UP000265020">
    <property type="component" value="Unassembled WGS sequence"/>
</dbReference>
<feature type="region of interest" description="Disordered" evidence="6">
    <location>
        <begin position="222"/>
        <end position="242"/>
    </location>
</feature>
<accession>A0A3Q2DEZ0</accession>
<dbReference type="PANTHER" id="PTHR12429:SF36">
    <property type="entry name" value="E3 UBIQUITIN-PROTEIN LIGASE NEURL3"/>
    <property type="match status" value="1"/>
</dbReference>
<dbReference type="GO" id="GO:0008270">
    <property type="term" value="F:zinc ion binding"/>
    <property type="evidence" value="ECO:0007669"/>
    <property type="project" value="UniProtKB-KW"/>
</dbReference>
<dbReference type="AlphaFoldDB" id="A0A3Q2DEZ0"/>
<dbReference type="FunFam" id="2.60.120.920:FF:000005">
    <property type="entry name" value="Putative E3 ubiquitin-protein ligase NEURL1B"/>
    <property type="match status" value="1"/>
</dbReference>
<evidence type="ECO:0000256" key="4">
    <source>
        <dbReference type="ARBA" id="ARBA00022833"/>
    </source>
</evidence>
<dbReference type="GeneTree" id="ENSGT00940000162540"/>
<evidence type="ECO:0000256" key="6">
    <source>
        <dbReference type="SAM" id="MobiDB-lite"/>
    </source>
</evidence>
<feature type="domain" description="NHR" evidence="8">
    <location>
        <begin position="47"/>
        <end position="203"/>
    </location>
</feature>
<evidence type="ECO:0000259" key="8">
    <source>
        <dbReference type="PROSITE" id="PS51065"/>
    </source>
</evidence>
<evidence type="ECO:0000256" key="1">
    <source>
        <dbReference type="ARBA" id="ARBA00022723"/>
    </source>
</evidence>
<dbReference type="Ensembl" id="ENSCVAT00000026213.1">
    <property type="protein sequence ID" value="ENSCVAP00000017523.1"/>
    <property type="gene ID" value="ENSCVAG00000020613.1"/>
</dbReference>
<protein>
    <submittedName>
        <fullName evidence="9">E3 ubiquitin-protein ligase NEURL3-like</fullName>
    </submittedName>
</protein>
<dbReference type="SMART" id="SM00588">
    <property type="entry name" value="NEUZ"/>
    <property type="match status" value="1"/>
</dbReference>
<keyword evidence="10" id="KW-1185">Reference proteome</keyword>
<evidence type="ECO:0000313" key="10">
    <source>
        <dbReference type="Proteomes" id="UP000265020"/>
    </source>
</evidence>
<dbReference type="GO" id="GO:0005769">
    <property type="term" value="C:early endosome"/>
    <property type="evidence" value="ECO:0007669"/>
    <property type="project" value="TreeGrafter"/>
</dbReference>
<dbReference type="SUPFAM" id="SSF57850">
    <property type="entry name" value="RING/U-box"/>
    <property type="match status" value="1"/>
</dbReference>
<sequence>MTSTARQTRAQLVLTGFYAFCLKMKKECSKNPAPNIPHICSKQCLGPLTFHPQAVGHKIHLSEDCQCADRSENTFYGGLVFSNRPVRIFEKIRVKILKRTTQWKGAIRVGFTNVPPSKRSLPLPCMAMPNLTDTEGHWALPVHESCCWEGTVLEFWVSTKGYLYVRPDNSRKKKLPMKVDLQQPHWAMIDVYGQTTSIFLQGSEKKELLLTRRSCPVPDPLIRPPSFNPDHKSPATTSDAVSDLNKKNPADYNCVVCMIEEANITLPCGHRCLCPHCSTRILKEFGSCPLCRTMINTPIFIDS</sequence>
<dbReference type="GeneID" id="107082291"/>
<dbReference type="STRING" id="28743.ENSCVAP00000017523"/>
<evidence type="ECO:0000256" key="2">
    <source>
        <dbReference type="ARBA" id="ARBA00022737"/>
    </source>
</evidence>
<reference evidence="9" key="2">
    <citation type="submission" date="2025-09" db="UniProtKB">
        <authorList>
            <consortium name="Ensembl"/>
        </authorList>
    </citation>
    <scope>IDENTIFICATION</scope>
</reference>
<keyword evidence="1" id="KW-0479">Metal-binding</keyword>
<dbReference type="InterPro" id="IPR037962">
    <property type="entry name" value="Neuralized"/>
</dbReference>
<evidence type="ECO:0000256" key="5">
    <source>
        <dbReference type="PROSITE-ProRule" id="PRU00175"/>
    </source>
</evidence>
<dbReference type="PROSITE" id="PS51065">
    <property type="entry name" value="NHR"/>
    <property type="match status" value="1"/>
</dbReference>
<keyword evidence="3 5" id="KW-0863">Zinc-finger</keyword>
<organism evidence="9 10">
    <name type="scientific">Cyprinodon variegatus</name>
    <name type="common">Sheepshead minnow</name>
    <dbReference type="NCBI Taxonomy" id="28743"/>
    <lineage>
        <taxon>Eukaryota</taxon>
        <taxon>Metazoa</taxon>
        <taxon>Chordata</taxon>
        <taxon>Craniata</taxon>
        <taxon>Vertebrata</taxon>
        <taxon>Euteleostomi</taxon>
        <taxon>Actinopterygii</taxon>
        <taxon>Neopterygii</taxon>
        <taxon>Teleostei</taxon>
        <taxon>Neoteleostei</taxon>
        <taxon>Acanthomorphata</taxon>
        <taxon>Ovalentaria</taxon>
        <taxon>Atherinomorphae</taxon>
        <taxon>Cyprinodontiformes</taxon>
        <taxon>Cyprinodontidae</taxon>
        <taxon>Cyprinodon</taxon>
    </lineage>
</organism>
<dbReference type="InterPro" id="IPR013083">
    <property type="entry name" value="Znf_RING/FYVE/PHD"/>
</dbReference>
<dbReference type="KEGG" id="cvg:107082291"/>
<name>A0A3Q2DEZ0_CYPVA</name>
<reference evidence="9" key="1">
    <citation type="submission" date="2025-08" db="UniProtKB">
        <authorList>
            <consortium name="Ensembl"/>
        </authorList>
    </citation>
    <scope>IDENTIFICATION</scope>
</reference>
<dbReference type="Pfam" id="PF13920">
    <property type="entry name" value="zf-C3HC4_3"/>
    <property type="match status" value="1"/>
</dbReference>
<evidence type="ECO:0000256" key="3">
    <source>
        <dbReference type="ARBA" id="ARBA00022771"/>
    </source>
</evidence>
<dbReference type="GO" id="GO:0070086">
    <property type="term" value="P:ubiquitin-dependent endocytosis"/>
    <property type="evidence" value="ECO:0007669"/>
    <property type="project" value="TreeGrafter"/>
</dbReference>
<evidence type="ECO:0000313" key="9">
    <source>
        <dbReference type="Ensembl" id="ENSCVAP00000017523.1"/>
    </source>
</evidence>
<proteinExistence type="predicted"/>
<dbReference type="InterPro" id="IPR006573">
    <property type="entry name" value="NHR_dom"/>
</dbReference>
<feature type="domain" description="RING-type" evidence="7">
    <location>
        <begin position="254"/>
        <end position="292"/>
    </location>
</feature>
<dbReference type="InterPro" id="IPR001841">
    <property type="entry name" value="Znf_RING"/>
</dbReference>
<dbReference type="RefSeq" id="XP_015226379.1">
    <property type="nucleotide sequence ID" value="XM_015370893.1"/>
</dbReference>
<dbReference type="PROSITE" id="PS50089">
    <property type="entry name" value="ZF_RING_2"/>
    <property type="match status" value="1"/>
</dbReference>
<dbReference type="Gene3D" id="2.60.120.920">
    <property type="match status" value="1"/>
</dbReference>
<dbReference type="OrthoDB" id="6078042at2759"/>
<dbReference type="PANTHER" id="PTHR12429">
    <property type="entry name" value="NEURALIZED"/>
    <property type="match status" value="1"/>
</dbReference>
<dbReference type="OMA" id="HYITEDT"/>
<keyword evidence="4" id="KW-0862">Zinc</keyword>
<keyword evidence="2" id="KW-0677">Repeat</keyword>